<dbReference type="InterPro" id="IPR008217">
    <property type="entry name" value="Ccc1_fam"/>
</dbReference>
<dbReference type="Pfam" id="PF01988">
    <property type="entry name" value="VIT1"/>
    <property type="match status" value="1"/>
</dbReference>
<evidence type="ECO:0000256" key="5">
    <source>
        <dbReference type="SAM" id="MobiDB-lite"/>
    </source>
</evidence>
<gene>
    <name evidence="7" type="ORF">BPSY_0443</name>
</gene>
<proteinExistence type="predicted"/>
<sequence>MANRLRQTVTPHPGEQHQLGGEQSKLNWLRAGVLGANDGIVSVAGTIIGVAGAGSDVRALLVAGFAALAAGAFSMAGGEYVSVSTQRDTERAMLDKERWELENCWDDEVDELAQIYETKGISPTTARTAALEAMHTDALYAHATDELGLDPNELINPWSAAFSSFVSFTAGGLIPLLFALLPIPTVGKIVGIVFAAAIALCLTGFISAKLGGADWRKAVIRNAGMGLGTMLFAWLVGLAFNVSTGA</sequence>
<comment type="caution">
    <text evidence="7">The sequence shown here is derived from an EMBL/GenBank/DDBJ whole genome shotgun (WGS) entry which is preliminary data.</text>
</comment>
<feature type="transmembrane region" description="Helical" evidence="6">
    <location>
        <begin position="160"/>
        <end position="183"/>
    </location>
</feature>
<name>A0A087CJ97_9BIFI</name>
<keyword evidence="2 6" id="KW-0812">Transmembrane</keyword>
<evidence type="ECO:0000313" key="7">
    <source>
        <dbReference type="EMBL" id="KFI83347.1"/>
    </source>
</evidence>
<dbReference type="EMBL" id="JGZI01000007">
    <property type="protein sequence ID" value="KFI83347.1"/>
    <property type="molecule type" value="Genomic_DNA"/>
</dbReference>
<dbReference type="OrthoDB" id="188924at2"/>
<keyword evidence="3 6" id="KW-1133">Transmembrane helix</keyword>
<dbReference type="STRING" id="218140.BPSY_0443"/>
<organism evidence="7 8">
    <name type="scientific">Bifidobacterium psychraerophilum</name>
    <dbReference type="NCBI Taxonomy" id="218140"/>
    <lineage>
        <taxon>Bacteria</taxon>
        <taxon>Bacillati</taxon>
        <taxon>Actinomycetota</taxon>
        <taxon>Actinomycetes</taxon>
        <taxon>Bifidobacteriales</taxon>
        <taxon>Bifidobacteriaceae</taxon>
        <taxon>Bifidobacterium</taxon>
    </lineage>
</organism>
<evidence type="ECO:0000313" key="8">
    <source>
        <dbReference type="Proteomes" id="UP000029050"/>
    </source>
</evidence>
<evidence type="ECO:0000256" key="4">
    <source>
        <dbReference type="ARBA" id="ARBA00023136"/>
    </source>
</evidence>
<dbReference type="GeneID" id="98299649"/>
<keyword evidence="8" id="KW-1185">Reference proteome</keyword>
<feature type="region of interest" description="Disordered" evidence="5">
    <location>
        <begin position="1"/>
        <end position="21"/>
    </location>
</feature>
<keyword evidence="4 6" id="KW-0472">Membrane</keyword>
<dbReference type="AlphaFoldDB" id="A0A087CJ97"/>
<accession>A0A087CJ97</accession>
<evidence type="ECO:0000256" key="3">
    <source>
        <dbReference type="ARBA" id="ARBA00022989"/>
    </source>
</evidence>
<protein>
    <submittedName>
        <fullName evidence="7">VIT family protein</fullName>
    </submittedName>
</protein>
<dbReference type="PANTHER" id="PTHR31851">
    <property type="entry name" value="FE(2+)/MN(2+) TRANSPORTER PCL1"/>
    <property type="match status" value="1"/>
</dbReference>
<feature type="compositionally biased region" description="Polar residues" evidence="5">
    <location>
        <begin position="1"/>
        <end position="10"/>
    </location>
</feature>
<feature type="transmembrane region" description="Helical" evidence="6">
    <location>
        <begin position="189"/>
        <end position="207"/>
    </location>
</feature>
<dbReference type="RefSeq" id="WP_051921486.1">
    <property type="nucleotide sequence ID" value="NZ_BAABVZ010000001.1"/>
</dbReference>
<dbReference type="GO" id="GO:0012505">
    <property type="term" value="C:endomembrane system"/>
    <property type="evidence" value="ECO:0007669"/>
    <property type="project" value="UniProtKB-SubCell"/>
</dbReference>
<dbReference type="GO" id="GO:0005384">
    <property type="term" value="F:manganese ion transmembrane transporter activity"/>
    <property type="evidence" value="ECO:0007669"/>
    <property type="project" value="InterPro"/>
</dbReference>
<evidence type="ECO:0000256" key="2">
    <source>
        <dbReference type="ARBA" id="ARBA00022692"/>
    </source>
</evidence>
<dbReference type="CDD" id="cd02432">
    <property type="entry name" value="Nodulin-21_like_1"/>
    <property type="match status" value="1"/>
</dbReference>
<dbReference type="eggNOG" id="COG1814">
    <property type="taxonomic scope" value="Bacteria"/>
</dbReference>
<feature type="transmembrane region" description="Helical" evidence="6">
    <location>
        <begin position="219"/>
        <end position="240"/>
    </location>
</feature>
<feature type="transmembrane region" description="Helical" evidence="6">
    <location>
        <begin position="33"/>
        <end position="53"/>
    </location>
</feature>
<reference evidence="7 8" key="1">
    <citation type="submission" date="2014-03" db="EMBL/GenBank/DDBJ databases">
        <title>Genomics of Bifidobacteria.</title>
        <authorList>
            <person name="Ventura M."/>
            <person name="Milani C."/>
            <person name="Lugli G.A."/>
        </authorList>
    </citation>
    <scope>NUCLEOTIDE SEQUENCE [LARGE SCALE GENOMIC DNA]</scope>
    <source>
        <strain evidence="7 8">LMG 21775</strain>
    </source>
</reference>
<evidence type="ECO:0000256" key="1">
    <source>
        <dbReference type="ARBA" id="ARBA00004127"/>
    </source>
</evidence>
<dbReference type="GO" id="GO:0030026">
    <property type="term" value="P:intracellular manganese ion homeostasis"/>
    <property type="evidence" value="ECO:0007669"/>
    <property type="project" value="InterPro"/>
</dbReference>
<feature type="transmembrane region" description="Helical" evidence="6">
    <location>
        <begin position="59"/>
        <end position="81"/>
    </location>
</feature>
<comment type="subcellular location">
    <subcellularLocation>
        <location evidence="1">Endomembrane system</location>
        <topology evidence="1">Multi-pass membrane protein</topology>
    </subcellularLocation>
</comment>
<dbReference type="Proteomes" id="UP000029050">
    <property type="component" value="Unassembled WGS sequence"/>
</dbReference>
<evidence type="ECO:0000256" key="6">
    <source>
        <dbReference type="SAM" id="Phobius"/>
    </source>
</evidence>